<dbReference type="SUPFAM" id="SSF46565">
    <property type="entry name" value="Chaperone J-domain"/>
    <property type="match status" value="1"/>
</dbReference>
<evidence type="ECO:0000256" key="2">
    <source>
        <dbReference type="ARBA" id="ARBA00022692"/>
    </source>
</evidence>
<accession>J9D3T5</accession>
<keyword evidence="5" id="KW-0496">Mitochondrion</keyword>
<organism evidence="7 8">
    <name type="scientific">Edhazardia aedis (strain USNM 41457)</name>
    <name type="common">Microsporidian parasite</name>
    <dbReference type="NCBI Taxonomy" id="1003232"/>
    <lineage>
        <taxon>Eukaryota</taxon>
        <taxon>Fungi</taxon>
        <taxon>Fungi incertae sedis</taxon>
        <taxon>Microsporidia</taxon>
        <taxon>Edhazardia</taxon>
    </lineage>
</organism>
<reference evidence="8" key="2">
    <citation type="submission" date="2015-07" db="EMBL/GenBank/DDBJ databases">
        <title>Contrasting host-pathogen interactions and genome evolution in two generalist and specialist microsporidian pathogens of mosquitoes.</title>
        <authorList>
            <consortium name="The Broad Institute Genomics Platform"/>
            <consortium name="The Broad Institute Genome Sequencing Center for Infectious Disease"/>
            <person name="Cuomo C.A."/>
            <person name="Sanscrainte N.D."/>
            <person name="Goldberg J.M."/>
            <person name="Heiman D."/>
            <person name="Young S."/>
            <person name="Zeng Q."/>
            <person name="Becnel J.J."/>
            <person name="Birren B.W."/>
        </authorList>
    </citation>
    <scope>NUCLEOTIDE SEQUENCE [LARGE SCALE GENOMIC DNA]</scope>
    <source>
        <strain evidence="8">USNM 41457</strain>
    </source>
</reference>
<dbReference type="InterPro" id="IPR036869">
    <property type="entry name" value="J_dom_sf"/>
</dbReference>
<dbReference type="HOGENOM" id="CLU_017633_13_5_1"/>
<keyword evidence="3" id="KW-0999">Mitochondrion inner membrane</keyword>
<dbReference type="PANTHER" id="PTHR12763">
    <property type="match status" value="1"/>
</dbReference>
<evidence type="ECO:0000313" key="8">
    <source>
        <dbReference type="Proteomes" id="UP000003163"/>
    </source>
</evidence>
<dbReference type="VEuPathDB" id="MicrosporidiaDB:EDEG_03358"/>
<dbReference type="EMBL" id="AFBI03000084">
    <property type="protein sequence ID" value="EJW02204.1"/>
    <property type="molecule type" value="Genomic_DNA"/>
</dbReference>
<evidence type="ECO:0000256" key="4">
    <source>
        <dbReference type="ARBA" id="ARBA00022989"/>
    </source>
</evidence>
<dbReference type="AlphaFoldDB" id="J9D3T5"/>
<evidence type="ECO:0000256" key="5">
    <source>
        <dbReference type="ARBA" id="ARBA00023128"/>
    </source>
</evidence>
<dbReference type="GO" id="GO:0030150">
    <property type="term" value="P:protein import into mitochondrial matrix"/>
    <property type="evidence" value="ECO:0007669"/>
    <property type="project" value="TreeGrafter"/>
</dbReference>
<evidence type="ECO:0000256" key="1">
    <source>
        <dbReference type="ARBA" id="ARBA00004273"/>
    </source>
</evidence>
<sequence length="88" mass="10338">MLLPILGNSFLKKIYYKLTLTGFKKKMDRKEAFNILGIGKKKFKDQKEFEKEVNSSYKKLMLINHPDRDGSAYLTQKITEAKKKLIPR</sequence>
<evidence type="ECO:0000313" key="7">
    <source>
        <dbReference type="EMBL" id="EJW02204.1"/>
    </source>
</evidence>
<protein>
    <recommendedName>
        <fullName evidence="9">J domain-containing protein</fullName>
    </recommendedName>
</protein>
<dbReference type="InParanoid" id="J9D3T5"/>
<dbReference type="PANTHER" id="PTHR12763:SF28">
    <property type="entry name" value="GEO10507P1-RELATED"/>
    <property type="match status" value="1"/>
</dbReference>
<keyword evidence="4" id="KW-1133">Transmembrane helix</keyword>
<dbReference type="STRING" id="1003232.J9D3T5"/>
<keyword evidence="2" id="KW-0812">Transmembrane</keyword>
<reference evidence="7 8" key="1">
    <citation type="submission" date="2011-08" db="EMBL/GenBank/DDBJ databases">
        <authorList>
            <person name="Liu Z.J."/>
            <person name="Shi F.L."/>
            <person name="Lu J.Q."/>
            <person name="Li M."/>
            <person name="Wang Z.L."/>
        </authorList>
    </citation>
    <scope>NUCLEOTIDE SEQUENCE [LARGE SCALE GENOMIC DNA]</scope>
    <source>
        <strain evidence="7 8">USNM 41457</strain>
    </source>
</reference>
<comment type="subcellular location">
    <subcellularLocation>
        <location evidence="1">Mitochondrion inner membrane</location>
    </subcellularLocation>
</comment>
<dbReference type="GO" id="GO:0001405">
    <property type="term" value="C:PAM complex, Tim23 associated import motor"/>
    <property type="evidence" value="ECO:0007669"/>
    <property type="project" value="TreeGrafter"/>
</dbReference>
<dbReference type="Gene3D" id="1.10.287.110">
    <property type="entry name" value="DnaJ domain"/>
    <property type="match status" value="1"/>
</dbReference>
<keyword evidence="8" id="KW-1185">Reference proteome</keyword>
<keyword evidence="6" id="KW-0472">Membrane</keyword>
<evidence type="ECO:0000256" key="6">
    <source>
        <dbReference type="ARBA" id="ARBA00023136"/>
    </source>
</evidence>
<comment type="caution">
    <text evidence="7">The sequence shown here is derived from an EMBL/GenBank/DDBJ whole genome shotgun (WGS) entry which is preliminary data.</text>
</comment>
<evidence type="ECO:0008006" key="9">
    <source>
        <dbReference type="Google" id="ProtNLM"/>
    </source>
</evidence>
<gene>
    <name evidence="7" type="ORF">EDEG_03358</name>
</gene>
<dbReference type="OMA" id="HIMIANY"/>
<proteinExistence type="predicted"/>
<dbReference type="Proteomes" id="UP000003163">
    <property type="component" value="Unassembled WGS sequence"/>
</dbReference>
<dbReference type="GO" id="GO:0001671">
    <property type="term" value="F:ATPase activator activity"/>
    <property type="evidence" value="ECO:0007669"/>
    <property type="project" value="TreeGrafter"/>
</dbReference>
<dbReference type="OrthoDB" id="240298at2759"/>
<evidence type="ECO:0000256" key="3">
    <source>
        <dbReference type="ARBA" id="ARBA00022792"/>
    </source>
</evidence>
<name>J9D3T5_EDHAE</name>